<sequence>MWRRARSRGVAGTLAGLLTGALLTGVAPVAQADPVAAGETATKATRTGASEGAATAEAAQDRARRTGEPVEVTSLRGEASDVYATADGNLEAREYVRPVRARTGDGWKPVDTDLVKAADGTVTPKVTTVGLAFSGGGDGPLVRMTKVGRELALSWPGKLPEPTLDGDTATYKDVLPDVDLRMGAQEDGFTQLLVVKSAEAAAGSELATVRLKLAADGMDVKETVEGGLEATDKGAQGAVFEAPRPMMWDSSLGDDPGQRKATGSRAEALRGVASQKHSEPEAAESGKLAPVDVEVPESGQELVLTPDEDVLKGRDTQYPVFIDPQWYSPRATAWTMASKYWADSPQWKFNGESTAGMGYCNWYYCKPFDTKRLFYRIPVSKFAGKSILSAEFVVKNTWSASCSDRSVELWQTKDISSSTTWNSQNDSGFWKKELSSKSFAYGFDGCAAKDAEFSVKSAVQDAADGRDNSMTFGLRAGSESDAYGWKRFSDKAFLRVKYNRPPPQVKMSQLTMEYGGVCKKPGSAARVRTLGRIRANNVTDPDKDKVSVEFQAKWDAGDGKGTIARWKPERTSAKKSGSDFVIGLPKSIPTNKEVHWYVRSYDGAQHSSWSYAGDPTGCYFVYDTKVPRAPAISSGEYPASDSEDPEDPWFDGVGKYGSFELKGADKDVVSYRYGVNGDPSSKHKVATSDGGAKSVNVLPGAPGLNFVTAQAFDAAGNGSEIRTYEYRVKAGRPERATWQLDEAKGADEAEGSTPSRTARLHGGATSGVTGAHGSALSFNGTDGYAATDIPVVDTGRGFAVSAWAKLSKMPDGAAVIATQPGNHAPGFELYYTKTYDRWAFNQYKADSKDPGIARVMADKPGGVSIGKWTHLVGSYDSVRDVLELFVNGKLVGETPYADPWEARRGFQLGAGSYSGAPANFFPGAIDEVQLFDKPLGQDDVDKLRSHDSVGDPGRPALAVFGLDEPADATEIAGHGGVLPAKYHGGVTTGVRGIAGKAARFDGSDDYARIGRSSGPHVSTSRSFTVSAWAKLGKRPDGAAIITAQAGQKAPGFELYYSAAYDRWAVNQYSADATDAKPIRAMQPEGDRAHVGEWVHLVGVHDTVADSLTLYVNGTEAGETELAGAFYADQSMYIGAGSYDGKVANHFPGTIDDVRLLDRPVSAGEVRQMFKQRPLVKGRWNFETVTGTNPVTTPDSSDEERSMILHGGAEAGKGMVDDGGLELNGTSGYASTSSVPMNTDASYTVTAWAKAAALPKRTAALVSAEGSRQSAFTVRFVPEKPDRREPESLGRWELAVPDKDDTDASVKTVAHSEFFDVNDWNHLAVVYDGFAKEARLYVNGQLQEVACGDDDGDGESDETGCEDLISWSEDTLAFKATKSFQVGRARNDGTWGAYFPGSVDDVWTFQGALTDAQVEWLAGQWSDVPSDIPAA</sequence>
<feature type="domain" description="LamG-like jellyroll fold" evidence="5">
    <location>
        <begin position="1021"/>
        <end position="1163"/>
    </location>
</feature>
<dbReference type="SUPFAM" id="SSF49899">
    <property type="entry name" value="Concanavalin A-like lectins/glucanases"/>
    <property type="match status" value="3"/>
</dbReference>
<keyword evidence="2" id="KW-1015">Disulfide bond</keyword>
<dbReference type="PANTHER" id="PTHR46943">
    <property type="entry name" value="PENTRAXIN-RELATED PROTEIN PTX3"/>
    <property type="match status" value="1"/>
</dbReference>
<feature type="domain" description="LamG-like jellyroll fold" evidence="5">
    <location>
        <begin position="796"/>
        <end position="938"/>
    </location>
</feature>
<gene>
    <name evidence="6" type="ORF">GPA10_29300</name>
</gene>
<dbReference type="Gene3D" id="2.60.120.200">
    <property type="match status" value="3"/>
</dbReference>
<accession>A0A6L6X4G7</accession>
<feature type="compositionally biased region" description="Low complexity" evidence="3">
    <location>
        <begin position="44"/>
        <end position="58"/>
    </location>
</feature>
<evidence type="ECO:0000313" key="7">
    <source>
        <dbReference type="Proteomes" id="UP000483802"/>
    </source>
</evidence>
<dbReference type="EMBL" id="WPNZ01000019">
    <property type="protein sequence ID" value="MVO88743.1"/>
    <property type="molecule type" value="Genomic_DNA"/>
</dbReference>
<dbReference type="RefSeq" id="WP_157168131.1">
    <property type="nucleotide sequence ID" value="NZ_WPNZ01000019.1"/>
</dbReference>
<dbReference type="InterPro" id="IPR006558">
    <property type="entry name" value="LamG-like"/>
</dbReference>
<organism evidence="6 7">
    <name type="scientific">Streptomyces typhae</name>
    <dbReference type="NCBI Taxonomy" id="2681492"/>
    <lineage>
        <taxon>Bacteria</taxon>
        <taxon>Bacillati</taxon>
        <taxon>Actinomycetota</taxon>
        <taxon>Actinomycetes</taxon>
        <taxon>Kitasatosporales</taxon>
        <taxon>Streptomycetaceae</taxon>
        <taxon>Streptomyces</taxon>
    </lineage>
</organism>
<dbReference type="NCBIfam" id="NF033679">
    <property type="entry name" value="DNRLRE_dom"/>
    <property type="match status" value="1"/>
</dbReference>
<keyword evidence="1 4" id="KW-0732">Signal</keyword>
<evidence type="ECO:0000256" key="2">
    <source>
        <dbReference type="ARBA" id="ARBA00023157"/>
    </source>
</evidence>
<evidence type="ECO:0000313" key="6">
    <source>
        <dbReference type="EMBL" id="MVO88743.1"/>
    </source>
</evidence>
<feature type="domain" description="LamG-like jellyroll fold" evidence="5">
    <location>
        <begin position="1240"/>
        <end position="1411"/>
    </location>
</feature>
<dbReference type="GO" id="GO:0006955">
    <property type="term" value="P:immune response"/>
    <property type="evidence" value="ECO:0007669"/>
    <property type="project" value="InterPro"/>
</dbReference>
<evidence type="ECO:0000259" key="5">
    <source>
        <dbReference type="SMART" id="SM00560"/>
    </source>
</evidence>
<evidence type="ECO:0000256" key="4">
    <source>
        <dbReference type="SAM" id="SignalP"/>
    </source>
</evidence>
<name>A0A6L6X4G7_9ACTN</name>
<dbReference type="InterPro" id="IPR013320">
    <property type="entry name" value="ConA-like_dom_sf"/>
</dbReference>
<feature type="region of interest" description="Disordered" evidence="3">
    <location>
        <begin position="38"/>
        <end position="68"/>
    </location>
</feature>
<dbReference type="InterPro" id="IPR042837">
    <property type="entry name" value="PTX3"/>
</dbReference>
<feature type="compositionally biased region" description="Basic and acidic residues" evidence="3">
    <location>
        <begin position="59"/>
        <end position="68"/>
    </location>
</feature>
<feature type="chain" id="PRO_5026787717" evidence="4">
    <location>
        <begin position="33"/>
        <end position="1430"/>
    </location>
</feature>
<dbReference type="Pfam" id="PF13385">
    <property type="entry name" value="Laminin_G_3"/>
    <property type="match status" value="3"/>
</dbReference>
<comment type="caution">
    <text evidence="6">The sequence shown here is derived from an EMBL/GenBank/DDBJ whole genome shotgun (WGS) entry which is preliminary data.</text>
</comment>
<feature type="region of interest" description="Disordered" evidence="3">
    <location>
        <begin position="743"/>
        <end position="766"/>
    </location>
</feature>
<feature type="region of interest" description="Disordered" evidence="3">
    <location>
        <begin position="248"/>
        <end position="290"/>
    </location>
</feature>
<dbReference type="SMART" id="SM00560">
    <property type="entry name" value="LamGL"/>
    <property type="match status" value="3"/>
</dbReference>
<proteinExistence type="predicted"/>
<dbReference type="PANTHER" id="PTHR46943:SF1">
    <property type="entry name" value="PENTRAXIN-RELATED PROTEIN PTX3"/>
    <property type="match status" value="1"/>
</dbReference>
<keyword evidence="7" id="KW-1185">Reference proteome</keyword>
<dbReference type="Proteomes" id="UP000483802">
    <property type="component" value="Unassembled WGS sequence"/>
</dbReference>
<reference evidence="6 7" key="1">
    <citation type="submission" date="2019-11" db="EMBL/GenBank/DDBJ databases">
        <title>Streptomyces typhae sp. nov., a novel endophytic actinomycete isolated from the root of cattail pollen (Typha angustifolia L.).</title>
        <authorList>
            <person name="Peng C."/>
        </authorList>
    </citation>
    <scope>NUCLEOTIDE SEQUENCE [LARGE SCALE GENOMIC DNA]</scope>
    <source>
        <strain evidence="7">p1417</strain>
    </source>
</reference>
<evidence type="ECO:0000256" key="1">
    <source>
        <dbReference type="ARBA" id="ARBA00022729"/>
    </source>
</evidence>
<feature type="signal peptide" evidence="4">
    <location>
        <begin position="1"/>
        <end position="32"/>
    </location>
</feature>
<protein>
    <submittedName>
        <fullName evidence="6">DNRLRE domain-containing protein</fullName>
    </submittedName>
</protein>
<evidence type="ECO:0000256" key="3">
    <source>
        <dbReference type="SAM" id="MobiDB-lite"/>
    </source>
</evidence>